<feature type="transmembrane region" description="Helical" evidence="6">
    <location>
        <begin position="109"/>
        <end position="128"/>
    </location>
</feature>
<feature type="transmembrane region" description="Helical" evidence="6">
    <location>
        <begin position="254"/>
        <end position="275"/>
    </location>
</feature>
<comment type="similarity">
    <text evidence="2">Belongs to the major facilitator superfamily. MFSD6 family.</text>
</comment>
<evidence type="ECO:0000256" key="5">
    <source>
        <dbReference type="ARBA" id="ARBA00023136"/>
    </source>
</evidence>
<protein>
    <submittedName>
        <fullName evidence="9">Major facilitator superfamily domain-containing protein 6-A</fullName>
    </submittedName>
</protein>
<feature type="transmembrane region" description="Helical" evidence="6">
    <location>
        <begin position="371"/>
        <end position="393"/>
    </location>
</feature>
<feature type="domain" description="Major facilitator superfamily associated" evidence="7">
    <location>
        <begin position="46"/>
        <end position="495"/>
    </location>
</feature>
<organism evidence="8 9">
    <name type="scientific">Hydra vulgaris</name>
    <name type="common">Hydra</name>
    <name type="synonym">Hydra attenuata</name>
    <dbReference type="NCBI Taxonomy" id="6087"/>
    <lineage>
        <taxon>Eukaryota</taxon>
        <taxon>Metazoa</taxon>
        <taxon>Cnidaria</taxon>
        <taxon>Hydrozoa</taxon>
        <taxon>Hydroidolina</taxon>
        <taxon>Anthoathecata</taxon>
        <taxon>Aplanulata</taxon>
        <taxon>Hydridae</taxon>
        <taxon>Hydra</taxon>
    </lineage>
</organism>
<dbReference type="PANTHER" id="PTHR16172:SF2">
    <property type="entry name" value="MAJOR FACILITATOR SUPERFAMILY DOMAIN-CONTAINING PROTEIN 6"/>
    <property type="match status" value="1"/>
</dbReference>
<feature type="transmembrane region" description="Helical" evidence="6">
    <location>
        <begin position="428"/>
        <end position="447"/>
    </location>
</feature>
<reference evidence="9" key="1">
    <citation type="submission" date="2025-08" db="UniProtKB">
        <authorList>
            <consortium name="RefSeq"/>
        </authorList>
    </citation>
    <scope>IDENTIFICATION</scope>
</reference>
<evidence type="ECO:0000313" key="8">
    <source>
        <dbReference type="Proteomes" id="UP001652625"/>
    </source>
</evidence>
<evidence type="ECO:0000256" key="1">
    <source>
        <dbReference type="ARBA" id="ARBA00004141"/>
    </source>
</evidence>
<feature type="transmembrane region" description="Helical" evidence="6">
    <location>
        <begin position="405"/>
        <end position="422"/>
    </location>
</feature>
<accession>A0ABM4CY84</accession>
<evidence type="ECO:0000313" key="9">
    <source>
        <dbReference type="RefSeq" id="XP_065666831.1"/>
    </source>
</evidence>
<dbReference type="PANTHER" id="PTHR16172">
    <property type="entry name" value="MAJOR FACILITATOR SUPERFAMILY DOMAIN-CONTAINING PROTEIN 6-LIKE"/>
    <property type="match status" value="1"/>
</dbReference>
<feature type="transmembrane region" description="Helical" evidence="6">
    <location>
        <begin position="459"/>
        <end position="485"/>
    </location>
</feature>
<feature type="transmembrane region" description="Helical" evidence="6">
    <location>
        <begin position="491"/>
        <end position="515"/>
    </location>
</feature>
<dbReference type="RefSeq" id="XP_065666831.1">
    <property type="nucleotide sequence ID" value="XM_065810759.1"/>
</dbReference>
<feature type="transmembrane region" description="Helical" evidence="6">
    <location>
        <begin position="78"/>
        <end position="97"/>
    </location>
</feature>
<name>A0ABM4CY84_HYDVU</name>
<feature type="transmembrane region" description="Helical" evidence="6">
    <location>
        <begin position="213"/>
        <end position="234"/>
    </location>
</feature>
<feature type="transmembrane region" description="Helical" evidence="6">
    <location>
        <begin position="287"/>
        <end position="308"/>
    </location>
</feature>
<dbReference type="Gene3D" id="1.20.1250.20">
    <property type="entry name" value="MFS general substrate transporter like domains"/>
    <property type="match status" value="2"/>
</dbReference>
<feature type="transmembrane region" description="Helical" evidence="6">
    <location>
        <begin position="48"/>
        <end position="66"/>
    </location>
</feature>
<keyword evidence="4 6" id="KW-1133">Transmembrane helix</keyword>
<keyword evidence="3 6" id="KW-0812">Transmembrane</keyword>
<sequence length="562" mass="64358">MAHYKSFLKIPPYENSDTFSQEELQNSKNENKEKCFPNINQNLVFCKLFYFSYSSAMGSLWPYLPLYYRQLFLSPRQVGAIVASRNLVQFLFVPLWCVLAEKYRCHKTFILFALFFWFFSTISILFVPKDKPKACLRMNNISQIQALTTKKWFDFSTLRDQKVFVLRRTVQTEEDEVSADYYSPFVILNSSLDVSTTYAQYDSEKHLSDSSNVFILLLLVTIIGVSFASPAQVLADIYTFKKLKQHGQSFAQQVLWAAVGSSVFSFTVGSFVSFTSIQNQCTKEKNINYSPCFYFFGFFIIMAFFVATQFRTKSVIEKVDLDETIATFWQSVKTINDVHLASLVVVTFFCGFGNGFISTFLFWHLREMGGLQILLAFVSLINSIAEVMFYIIAERLMGYVGHFRLIYIGLLFFSARFFYYSFLRQPWLVLPIEITHGMTSAAIRSSLISYIRQEGATGYILHGLFSGIQSGLGFSIGGLVGGFMVHEYGHSLTFLIFGELSILTLLCFVLVNNIWPRTKHDIKKTYSEDNKTLTDLYSTSRGNTSFNKSPFMNALTSEKKPG</sequence>
<dbReference type="InterPro" id="IPR051717">
    <property type="entry name" value="MFS_MFSD6"/>
</dbReference>
<evidence type="ECO:0000259" key="7">
    <source>
        <dbReference type="Pfam" id="PF12832"/>
    </source>
</evidence>
<keyword evidence="5 6" id="KW-0472">Membrane</keyword>
<feature type="transmembrane region" description="Helical" evidence="6">
    <location>
        <begin position="340"/>
        <end position="365"/>
    </location>
</feature>
<dbReference type="GeneID" id="101240794"/>
<dbReference type="InterPro" id="IPR024989">
    <property type="entry name" value="MFS_assoc_dom"/>
</dbReference>
<dbReference type="Proteomes" id="UP001652625">
    <property type="component" value="Chromosome 11"/>
</dbReference>
<dbReference type="InterPro" id="IPR036259">
    <property type="entry name" value="MFS_trans_sf"/>
</dbReference>
<evidence type="ECO:0000256" key="2">
    <source>
        <dbReference type="ARBA" id="ARBA00005241"/>
    </source>
</evidence>
<dbReference type="SUPFAM" id="SSF103473">
    <property type="entry name" value="MFS general substrate transporter"/>
    <property type="match status" value="1"/>
</dbReference>
<evidence type="ECO:0000256" key="6">
    <source>
        <dbReference type="SAM" id="Phobius"/>
    </source>
</evidence>
<dbReference type="CDD" id="cd17335">
    <property type="entry name" value="MFS_MFSD6"/>
    <property type="match status" value="1"/>
</dbReference>
<comment type="subcellular location">
    <subcellularLocation>
        <location evidence="1">Membrane</location>
        <topology evidence="1">Multi-pass membrane protein</topology>
    </subcellularLocation>
</comment>
<dbReference type="Pfam" id="PF12832">
    <property type="entry name" value="MFS_1_like"/>
    <property type="match status" value="1"/>
</dbReference>
<gene>
    <name evidence="9" type="primary">LOC101240794</name>
</gene>
<evidence type="ECO:0000256" key="4">
    <source>
        <dbReference type="ARBA" id="ARBA00022989"/>
    </source>
</evidence>
<keyword evidence="8" id="KW-1185">Reference proteome</keyword>
<evidence type="ECO:0000256" key="3">
    <source>
        <dbReference type="ARBA" id="ARBA00022692"/>
    </source>
</evidence>
<proteinExistence type="inferred from homology"/>